<keyword evidence="3" id="KW-1185">Reference proteome</keyword>
<accession>A0A5B7ISG6</accession>
<dbReference type="EMBL" id="VSRR010075041">
    <property type="protein sequence ID" value="MPC87610.1"/>
    <property type="molecule type" value="Genomic_DNA"/>
</dbReference>
<dbReference type="Proteomes" id="UP000324222">
    <property type="component" value="Unassembled WGS sequence"/>
</dbReference>
<name>A0A5B7ISG6_PORTR</name>
<protein>
    <submittedName>
        <fullName evidence="2">Uncharacterized protein</fullName>
    </submittedName>
</protein>
<evidence type="ECO:0000313" key="3">
    <source>
        <dbReference type="Proteomes" id="UP000324222"/>
    </source>
</evidence>
<feature type="region of interest" description="Disordered" evidence="1">
    <location>
        <begin position="1"/>
        <end position="27"/>
    </location>
</feature>
<evidence type="ECO:0000313" key="2">
    <source>
        <dbReference type="EMBL" id="MPC87610.1"/>
    </source>
</evidence>
<proteinExistence type="predicted"/>
<comment type="caution">
    <text evidence="2">The sequence shown here is derived from an EMBL/GenBank/DDBJ whole genome shotgun (WGS) entry which is preliminary data.</text>
</comment>
<organism evidence="2 3">
    <name type="scientific">Portunus trituberculatus</name>
    <name type="common">Swimming crab</name>
    <name type="synonym">Neptunus trituberculatus</name>
    <dbReference type="NCBI Taxonomy" id="210409"/>
    <lineage>
        <taxon>Eukaryota</taxon>
        <taxon>Metazoa</taxon>
        <taxon>Ecdysozoa</taxon>
        <taxon>Arthropoda</taxon>
        <taxon>Crustacea</taxon>
        <taxon>Multicrustacea</taxon>
        <taxon>Malacostraca</taxon>
        <taxon>Eumalacostraca</taxon>
        <taxon>Eucarida</taxon>
        <taxon>Decapoda</taxon>
        <taxon>Pleocyemata</taxon>
        <taxon>Brachyura</taxon>
        <taxon>Eubrachyura</taxon>
        <taxon>Portunoidea</taxon>
        <taxon>Portunidae</taxon>
        <taxon>Portuninae</taxon>
        <taxon>Portunus</taxon>
    </lineage>
</organism>
<gene>
    <name evidence="2" type="ORF">E2C01_082476</name>
</gene>
<reference evidence="2 3" key="1">
    <citation type="submission" date="2019-05" db="EMBL/GenBank/DDBJ databases">
        <title>Another draft genome of Portunus trituberculatus and its Hox gene families provides insights of decapod evolution.</title>
        <authorList>
            <person name="Jeong J.-H."/>
            <person name="Song I."/>
            <person name="Kim S."/>
            <person name="Choi T."/>
            <person name="Kim D."/>
            <person name="Ryu S."/>
            <person name="Kim W."/>
        </authorList>
    </citation>
    <scope>NUCLEOTIDE SEQUENCE [LARGE SCALE GENOMIC DNA]</scope>
    <source>
        <tissue evidence="2">Muscle</tissue>
    </source>
</reference>
<dbReference type="OrthoDB" id="6108687at2759"/>
<feature type="compositionally biased region" description="Basic and acidic residues" evidence="1">
    <location>
        <begin position="12"/>
        <end position="22"/>
    </location>
</feature>
<sequence length="107" mass="12133">MIPGIDTLKSIPPKDNKFKPEDYNTDAPEEDLYANVNQEVRKEDLEKYLPRAIHASETTMEFNSVPFFMPGKTAAGSRIPKNVPKNRYKNDISCELTVVLSLLTKAF</sequence>
<dbReference type="AlphaFoldDB" id="A0A5B7ISG6"/>
<evidence type="ECO:0000256" key="1">
    <source>
        <dbReference type="SAM" id="MobiDB-lite"/>
    </source>
</evidence>